<feature type="region of interest" description="Disordered" evidence="1">
    <location>
        <begin position="1"/>
        <end position="33"/>
    </location>
</feature>
<sequence>MTVTPSSHPSKRGVSAARKRSKNSFASPLGSSNIDYVLTPYGSSKLASNCVASSTLVALFSLLKKFGPMAS</sequence>
<reference evidence="2 3" key="1">
    <citation type="journal article" date="2021" name="Commun. Biol.">
        <title>The genome of Shorea leprosula (Dipterocarpaceae) highlights the ecological relevance of drought in aseasonal tropical rainforests.</title>
        <authorList>
            <person name="Ng K.K.S."/>
            <person name="Kobayashi M.J."/>
            <person name="Fawcett J.A."/>
            <person name="Hatakeyama M."/>
            <person name="Paape T."/>
            <person name="Ng C.H."/>
            <person name="Ang C.C."/>
            <person name="Tnah L.H."/>
            <person name="Lee C.T."/>
            <person name="Nishiyama T."/>
            <person name="Sese J."/>
            <person name="O'Brien M.J."/>
            <person name="Copetti D."/>
            <person name="Mohd Noor M.I."/>
            <person name="Ong R.C."/>
            <person name="Putra M."/>
            <person name="Sireger I.Z."/>
            <person name="Indrioko S."/>
            <person name="Kosugi Y."/>
            <person name="Izuno A."/>
            <person name="Isagi Y."/>
            <person name="Lee S.L."/>
            <person name="Shimizu K.K."/>
        </authorList>
    </citation>
    <scope>NUCLEOTIDE SEQUENCE [LARGE SCALE GENOMIC DNA]</scope>
    <source>
        <strain evidence="2">214</strain>
    </source>
</reference>
<evidence type="ECO:0000313" key="3">
    <source>
        <dbReference type="Proteomes" id="UP001054252"/>
    </source>
</evidence>
<dbReference type="EMBL" id="BPVZ01000019">
    <property type="protein sequence ID" value="GKV02779.1"/>
    <property type="molecule type" value="Genomic_DNA"/>
</dbReference>
<evidence type="ECO:0000256" key="1">
    <source>
        <dbReference type="SAM" id="MobiDB-lite"/>
    </source>
</evidence>
<dbReference type="AlphaFoldDB" id="A0AAV5ISE6"/>
<feature type="compositionally biased region" description="Polar residues" evidence="1">
    <location>
        <begin position="23"/>
        <end position="33"/>
    </location>
</feature>
<dbReference type="Proteomes" id="UP001054252">
    <property type="component" value="Unassembled WGS sequence"/>
</dbReference>
<comment type="caution">
    <text evidence="2">The sequence shown here is derived from an EMBL/GenBank/DDBJ whole genome shotgun (WGS) entry which is preliminary data.</text>
</comment>
<evidence type="ECO:0000313" key="2">
    <source>
        <dbReference type="EMBL" id="GKV02779.1"/>
    </source>
</evidence>
<keyword evidence="3" id="KW-1185">Reference proteome</keyword>
<gene>
    <name evidence="2" type="ORF">SLEP1_g15169</name>
</gene>
<protein>
    <submittedName>
        <fullName evidence="2">Uncharacterized protein</fullName>
    </submittedName>
</protein>
<accession>A0AAV5ISE6</accession>
<organism evidence="2 3">
    <name type="scientific">Rubroshorea leprosula</name>
    <dbReference type="NCBI Taxonomy" id="152421"/>
    <lineage>
        <taxon>Eukaryota</taxon>
        <taxon>Viridiplantae</taxon>
        <taxon>Streptophyta</taxon>
        <taxon>Embryophyta</taxon>
        <taxon>Tracheophyta</taxon>
        <taxon>Spermatophyta</taxon>
        <taxon>Magnoliopsida</taxon>
        <taxon>eudicotyledons</taxon>
        <taxon>Gunneridae</taxon>
        <taxon>Pentapetalae</taxon>
        <taxon>rosids</taxon>
        <taxon>malvids</taxon>
        <taxon>Malvales</taxon>
        <taxon>Dipterocarpaceae</taxon>
        <taxon>Rubroshorea</taxon>
    </lineage>
</organism>
<proteinExistence type="predicted"/>
<name>A0AAV5ISE6_9ROSI</name>